<keyword evidence="8" id="KW-0547">Nucleotide-binding</keyword>
<dbReference type="InterPro" id="IPR050980">
    <property type="entry name" value="2C_sensor_his_kinase"/>
</dbReference>
<sequence>MQDHETLDNLVKNAVEAMPSGGSIRLDWAADEYLAAIELADDGPGLPVEVVRALVSGERIRSTKPGGNGLGLLGVQSLLSRVGGNLTAQRSSGTTWLITLPIATAVASEDDE</sequence>
<dbReference type="Proteomes" id="UP000305778">
    <property type="component" value="Unassembled WGS sequence"/>
</dbReference>
<dbReference type="PANTHER" id="PTHR44936:SF9">
    <property type="entry name" value="SENSOR PROTEIN CREC"/>
    <property type="match status" value="1"/>
</dbReference>
<gene>
    <name evidence="8" type="ORF">FCI23_49635</name>
</gene>
<evidence type="ECO:0000256" key="3">
    <source>
        <dbReference type="ARBA" id="ARBA00022553"/>
    </source>
</evidence>
<evidence type="ECO:0000256" key="4">
    <source>
        <dbReference type="ARBA" id="ARBA00022679"/>
    </source>
</evidence>
<dbReference type="RefSeq" id="WP_136730565.1">
    <property type="nucleotide sequence ID" value="NZ_SUMC01000143.1"/>
</dbReference>
<dbReference type="InterPro" id="IPR005467">
    <property type="entry name" value="His_kinase_dom"/>
</dbReference>
<evidence type="ECO:0000256" key="5">
    <source>
        <dbReference type="ARBA" id="ARBA00022777"/>
    </source>
</evidence>
<dbReference type="PANTHER" id="PTHR44936">
    <property type="entry name" value="SENSOR PROTEIN CREC"/>
    <property type="match status" value="1"/>
</dbReference>
<evidence type="ECO:0000313" key="9">
    <source>
        <dbReference type="Proteomes" id="UP000305778"/>
    </source>
</evidence>
<dbReference type="EMBL" id="SUMC01000143">
    <property type="protein sequence ID" value="TJZ97472.1"/>
    <property type="molecule type" value="Genomic_DNA"/>
</dbReference>
<dbReference type="PROSITE" id="PS50109">
    <property type="entry name" value="HIS_KIN"/>
    <property type="match status" value="1"/>
</dbReference>
<comment type="catalytic activity">
    <reaction evidence="1">
        <text>ATP + protein L-histidine = ADP + protein N-phospho-L-histidine.</text>
        <dbReference type="EC" id="2.7.13.3"/>
    </reaction>
</comment>
<organism evidence="8 9">
    <name type="scientific">Actinacidiphila oryziradicis</name>
    <dbReference type="NCBI Taxonomy" id="2571141"/>
    <lineage>
        <taxon>Bacteria</taxon>
        <taxon>Bacillati</taxon>
        <taxon>Actinomycetota</taxon>
        <taxon>Actinomycetes</taxon>
        <taxon>Kitasatosporales</taxon>
        <taxon>Streptomycetaceae</taxon>
        <taxon>Actinacidiphila</taxon>
    </lineage>
</organism>
<evidence type="ECO:0000259" key="7">
    <source>
        <dbReference type="PROSITE" id="PS50109"/>
    </source>
</evidence>
<dbReference type="InterPro" id="IPR003594">
    <property type="entry name" value="HATPase_dom"/>
</dbReference>
<keyword evidence="3" id="KW-0597">Phosphoprotein</keyword>
<keyword evidence="5" id="KW-0418">Kinase</keyword>
<dbReference type="GO" id="GO:0000160">
    <property type="term" value="P:phosphorelay signal transduction system"/>
    <property type="evidence" value="ECO:0007669"/>
    <property type="project" value="UniProtKB-KW"/>
</dbReference>
<dbReference type="Pfam" id="PF02518">
    <property type="entry name" value="HATPase_c"/>
    <property type="match status" value="1"/>
</dbReference>
<evidence type="ECO:0000313" key="8">
    <source>
        <dbReference type="EMBL" id="TJZ97472.1"/>
    </source>
</evidence>
<feature type="domain" description="Histidine kinase" evidence="7">
    <location>
        <begin position="1"/>
        <end position="104"/>
    </location>
</feature>
<dbReference type="SMART" id="SM00387">
    <property type="entry name" value="HATPase_c"/>
    <property type="match status" value="1"/>
</dbReference>
<evidence type="ECO:0000256" key="6">
    <source>
        <dbReference type="ARBA" id="ARBA00023012"/>
    </source>
</evidence>
<keyword evidence="9" id="KW-1185">Reference proteome</keyword>
<keyword evidence="6" id="KW-0902">Two-component regulatory system</keyword>
<protein>
    <recommendedName>
        <fullName evidence="2">histidine kinase</fullName>
        <ecNumber evidence="2">2.7.13.3</ecNumber>
    </recommendedName>
</protein>
<name>A0A4U0RQC5_9ACTN</name>
<evidence type="ECO:0000256" key="2">
    <source>
        <dbReference type="ARBA" id="ARBA00012438"/>
    </source>
</evidence>
<dbReference type="GO" id="GO:0005524">
    <property type="term" value="F:ATP binding"/>
    <property type="evidence" value="ECO:0007669"/>
    <property type="project" value="UniProtKB-KW"/>
</dbReference>
<comment type="caution">
    <text evidence="8">The sequence shown here is derived from an EMBL/GenBank/DDBJ whole genome shotgun (WGS) entry which is preliminary data.</text>
</comment>
<dbReference type="GO" id="GO:0004673">
    <property type="term" value="F:protein histidine kinase activity"/>
    <property type="evidence" value="ECO:0007669"/>
    <property type="project" value="UniProtKB-EC"/>
</dbReference>
<keyword evidence="4" id="KW-0808">Transferase</keyword>
<accession>A0A4U0RQC5</accession>
<dbReference type="AlphaFoldDB" id="A0A4U0RQC5"/>
<keyword evidence="8" id="KW-0067">ATP-binding</keyword>
<reference evidence="8 9" key="1">
    <citation type="submission" date="2019-04" db="EMBL/GenBank/DDBJ databases">
        <title>Streptomyces oryziradicis sp. nov., a novel actinomycete isolated from rhizosphere soil of rice (Oryza sativa L.).</title>
        <authorList>
            <person name="Li C."/>
        </authorList>
    </citation>
    <scope>NUCLEOTIDE SEQUENCE [LARGE SCALE GENOMIC DNA]</scope>
    <source>
        <strain evidence="8 9">NEAU-C40</strain>
    </source>
</reference>
<dbReference type="Gene3D" id="3.30.565.10">
    <property type="entry name" value="Histidine kinase-like ATPase, C-terminal domain"/>
    <property type="match status" value="1"/>
</dbReference>
<dbReference type="OrthoDB" id="9764154at2"/>
<evidence type="ECO:0000256" key="1">
    <source>
        <dbReference type="ARBA" id="ARBA00000085"/>
    </source>
</evidence>
<proteinExistence type="predicted"/>
<dbReference type="SUPFAM" id="SSF55874">
    <property type="entry name" value="ATPase domain of HSP90 chaperone/DNA topoisomerase II/histidine kinase"/>
    <property type="match status" value="1"/>
</dbReference>
<dbReference type="EC" id="2.7.13.3" evidence="2"/>
<dbReference type="InterPro" id="IPR036890">
    <property type="entry name" value="HATPase_C_sf"/>
</dbReference>